<dbReference type="RefSeq" id="WP_244762739.1">
    <property type="nucleotide sequence ID" value="NZ_JALJCJ010000006.1"/>
</dbReference>
<dbReference type="Proteomes" id="UP001177080">
    <property type="component" value="Unassembled WGS sequence"/>
</dbReference>
<feature type="chain" id="PRO_5045723524" evidence="1">
    <location>
        <begin position="32"/>
        <end position="356"/>
    </location>
</feature>
<evidence type="ECO:0000313" key="2">
    <source>
        <dbReference type="EMBL" id="MDO6124795.1"/>
    </source>
</evidence>
<keyword evidence="3" id="KW-1185">Reference proteome</keyword>
<dbReference type="EMBL" id="WHSC02000016">
    <property type="protein sequence ID" value="MDO6124795.1"/>
    <property type="molecule type" value="Genomic_DNA"/>
</dbReference>
<protein>
    <submittedName>
        <fullName evidence="2">DUF1176 domain-containing protein</fullName>
    </submittedName>
</protein>
<accession>A0ABT8XM28</accession>
<dbReference type="Pfam" id="PF06674">
    <property type="entry name" value="DUF1176"/>
    <property type="match status" value="1"/>
</dbReference>
<evidence type="ECO:0000256" key="1">
    <source>
        <dbReference type="SAM" id="SignalP"/>
    </source>
</evidence>
<reference evidence="2" key="1">
    <citation type="submission" date="2022-04" db="EMBL/GenBank/DDBJ databases">
        <title>Shinella lacus sp. nov., a novel member of the genus Shinella from water.</title>
        <authorList>
            <person name="Deng Y."/>
        </authorList>
    </citation>
    <scope>NUCLEOTIDE SEQUENCE</scope>
    <source>
        <strain evidence="2">JCM 31239</strain>
    </source>
</reference>
<gene>
    <name evidence="2" type="ORF">GB928_026790</name>
</gene>
<comment type="caution">
    <text evidence="2">The sequence shown here is derived from an EMBL/GenBank/DDBJ whole genome shotgun (WGS) entry which is preliminary data.</text>
</comment>
<evidence type="ECO:0000313" key="3">
    <source>
        <dbReference type="Proteomes" id="UP001177080"/>
    </source>
</evidence>
<sequence length="356" mass="38330">MRRRTGKNIRGIFKPQVLAVGFTLLSMEAMAEEVREFRDWRAGCDNIMHCTALSLPKEDDSSIAYLHFERSAGADAPAALVLRVLGDWKTPSVPLDLKLDGVVFPVSAQAVADENGTLSLAFQPAEVAAFLDAARKATQLTVDAPGMTATVSLSGSVAAMLWIDEQQGRLDTTSALIRKGKSTNVPAALPLPVTTAKAAAGTLSNADNKALTTAMREELTRQGEDLCEDDEVLIDSDEAWPLDGGRHLIGLACSRGAYNLTTAFWLIKGKDVSTAKPVRLPHGESDTDNTLVNVNFDPKTGRMDFFSRGRGIGDCGIIGSFAWTGEAFTRTGFSMMGECRGIASTDWIPLYRSLVK</sequence>
<name>A0ABT8XM28_9HYPH</name>
<keyword evidence="1" id="KW-0732">Signal</keyword>
<feature type="signal peptide" evidence="1">
    <location>
        <begin position="1"/>
        <end position="31"/>
    </location>
</feature>
<proteinExistence type="predicted"/>
<organism evidence="2 3">
    <name type="scientific">Shinella curvata</name>
    <dbReference type="NCBI Taxonomy" id="1817964"/>
    <lineage>
        <taxon>Bacteria</taxon>
        <taxon>Pseudomonadati</taxon>
        <taxon>Pseudomonadota</taxon>
        <taxon>Alphaproteobacteria</taxon>
        <taxon>Hyphomicrobiales</taxon>
        <taxon>Rhizobiaceae</taxon>
        <taxon>Shinella</taxon>
    </lineage>
</organism>
<dbReference type="InterPro" id="IPR009560">
    <property type="entry name" value="DUF1176"/>
</dbReference>